<reference evidence="10 11" key="1">
    <citation type="submission" date="2017-04" db="EMBL/GenBank/DDBJ databases">
        <authorList>
            <person name="Afonso C.L."/>
            <person name="Miller P.J."/>
            <person name="Scott M.A."/>
            <person name="Spackman E."/>
            <person name="Goraichik I."/>
            <person name="Dimitrov K.M."/>
            <person name="Suarez D.L."/>
            <person name="Swayne D.E."/>
        </authorList>
    </citation>
    <scope>NUCLEOTIDE SEQUENCE [LARGE SCALE GENOMIC DNA]</scope>
    <source>
        <strain evidence="10 11">CGMCC 1.10972</strain>
    </source>
</reference>
<dbReference type="Pfam" id="PF02586">
    <property type="entry name" value="SRAP"/>
    <property type="match status" value="1"/>
</dbReference>
<dbReference type="EMBL" id="FWXR01000002">
    <property type="protein sequence ID" value="SMC43521.1"/>
    <property type="molecule type" value="Genomic_DNA"/>
</dbReference>
<comment type="similarity">
    <text evidence="1 8">Belongs to the SOS response-associated peptidase family.</text>
</comment>
<dbReference type="GO" id="GO:0016829">
    <property type="term" value="F:lyase activity"/>
    <property type="evidence" value="ECO:0007669"/>
    <property type="project" value="UniProtKB-KW"/>
</dbReference>
<keyword evidence="11" id="KW-1185">Reference proteome</keyword>
<dbReference type="InterPro" id="IPR036590">
    <property type="entry name" value="SRAP-like"/>
</dbReference>
<evidence type="ECO:0000256" key="4">
    <source>
        <dbReference type="ARBA" id="ARBA00022801"/>
    </source>
</evidence>
<organism evidence="10 11">
    <name type="scientific">Fulvimarina manganoxydans</name>
    <dbReference type="NCBI Taxonomy" id="937218"/>
    <lineage>
        <taxon>Bacteria</taxon>
        <taxon>Pseudomonadati</taxon>
        <taxon>Pseudomonadota</taxon>
        <taxon>Alphaproteobacteria</taxon>
        <taxon>Hyphomicrobiales</taxon>
        <taxon>Aurantimonadaceae</taxon>
        <taxon>Fulvimarina</taxon>
    </lineage>
</organism>
<accession>A0A1W1Z5X0</accession>
<proteinExistence type="inferred from homology"/>
<keyword evidence="4 8" id="KW-0378">Hydrolase</keyword>
<keyword evidence="5" id="KW-0190">Covalent protein-DNA linkage</keyword>
<dbReference type="GO" id="GO:0003697">
    <property type="term" value="F:single-stranded DNA binding"/>
    <property type="evidence" value="ECO:0007669"/>
    <property type="project" value="InterPro"/>
</dbReference>
<keyword evidence="3" id="KW-0227">DNA damage</keyword>
<evidence type="ECO:0000256" key="5">
    <source>
        <dbReference type="ARBA" id="ARBA00023124"/>
    </source>
</evidence>
<dbReference type="Gene3D" id="3.90.1680.10">
    <property type="entry name" value="SOS response associated peptidase-like"/>
    <property type="match status" value="1"/>
</dbReference>
<dbReference type="STRING" id="937218.SAMN06297251_102178"/>
<keyword evidence="7" id="KW-0456">Lyase</keyword>
<evidence type="ECO:0000256" key="3">
    <source>
        <dbReference type="ARBA" id="ARBA00022763"/>
    </source>
</evidence>
<keyword evidence="2 8" id="KW-0645">Protease</keyword>
<sequence length="298" mass="32052">MAQRRKLVCRYSPQKAAHALDGMRWSGSHAAMCGRFALHASPERVAELLSLDEIEDFPPRYNIAPTQPILLVIGGAEARPEANRAGRTALLARWGLIPSWVKDASKFPLLINARAETAATKNSFRAAMTYRRCLIPATEFYEWRRTGSGPAKPFLFRPASAQPFAFAGLLETAHGPDGGELDTAAIVTTSAEGALTEIHNRMPVVVEEPDYERWLDCRTNAPGAVADIVATSAAKDFSIVSIGTAVNKVAHAGPEVQAPIGDFDARKPGIQDLSGRKGASAQTPKGEQAGEADQLKLL</sequence>
<dbReference type="GO" id="GO:0006508">
    <property type="term" value="P:proteolysis"/>
    <property type="evidence" value="ECO:0007669"/>
    <property type="project" value="UniProtKB-KW"/>
</dbReference>
<gene>
    <name evidence="10" type="ORF">SAMN06297251_102178</name>
</gene>
<dbReference type="EC" id="3.4.-.-" evidence="8"/>
<dbReference type="SUPFAM" id="SSF143081">
    <property type="entry name" value="BB1717-like"/>
    <property type="match status" value="1"/>
</dbReference>
<dbReference type="PANTHER" id="PTHR13604:SF0">
    <property type="entry name" value="ABASIC SITE PROCESSING PROTEIN HMCES"/>
    <property type="match status" value="1"/>
</dbReference>
<evidence type="ECO:0000313" key="10">
    <source>
        <dbReference type="EMBL" id="SMC43521.1"/>
    </source>
</evidence>
<feature type="region of interest" description="Disordered" evidence="9">
    <location>
        <begin position="259"/>
        <end position="298"/>
    </location>
</feature>
<evidence type="ECO:0000256" key="1">
    <source>
        <dbReference type="ARBA" id="ARBA00008136"/>
    </source>
</evidence>
<dbReference type="Proteomes" id="UP000192656">
    <property type="component" value="Unassembled WGS sequence"/>
</dbReference>
<evidence type="ECO:0000256" key="2">
    <source>
        <dbReference type="ARBA" id="ARBA00022670"/>
    </source>
</evidence>
<keyword evidence="6" id="KW-0238">DNA-binding</keyword>
<evidence type="ECO:0000256" key="9">
    <source>
        <dbReference type="SAM" id="MobiDB-lite"/>
    </source>
</evidence>
<name>A0A1W1Z5X0_9HYPH</name>
<evidence type="ECO:0000256" key="6">
    <source>
        <dbReference type="ARBA" id="ARBA00023125"/>
    </source>
</evidence>
<evidence type="ECO:0000256" key="8">
    <source>
        <dbReference type="RuleBase" id="RU364100"/>
    </source>
</evidence>
<dbReference type="AlphaFoldDB" id="A0A1W1Z5X0"/>
<evidence type="ECO:0000256" key="7">
    <source>
        <dbReference type="ARBA" id="ARBA00023239"/>
    </source>
</evidence>
<dbReference type="GO" id="GO:0008233">
    <property type="term" value="F:peptidase activity"/>
    <property type="evidence" value="ECO:0007669"/>
    <property type="project" value="UniProtKB-KW"/>
</dbReference>
<protein>
    <recommendedName>
        <fullName evidence="8">Abasic site processing protein</fullName>
        <ecNumber evidence="8">3.4.-.-</ecNumber>
    </recommendedName>
</protein>
<dbReference type="GO" id="GO:0106300">
    <property type="term" value="P:protein-DNA covalent cross-linking repair"/>
    <property type="evidence" value="ECO:0007669"/>
    <property type="project" value="InterPro"/>
</dbReference>
<dbReference type="PANTHER" id="PTHR13604">
    <property type="entry name" value="DC12-RELATED"/>
    <property type="match status" value="1"/>
</dbReference>
<evidence type="ECO:0000313" key="11">
    <source>
        <dbReference type="Proteomes" id="UP000192656"/>
    </source>
</evidence>
<dbReference type="InterPro" id="IPR003738">
    <property type="entry name" value="SRAP"/>
</dbReference>